<feature type="transmembrane region" description="Helical" evidence="7">
    <location>
        <begin position="113"/>
        <end position="131"/>
    </location>
</feature>
<dbReference type="PANTHER" id="PTHR30043">
    <property type="entry name" value="PHOSPHONATES TRANSPORT SYSTEM PERMEASE PROTEIN"/>
    <property type="match status" value="1"/>
</dbReference>
<dbReference type="SUPFAM" id="SSF161098">
    <property type="entry name" value="MetI-like"/>
    <property type="match status" value="1"/>
</dbReference>
<evidence type="ECO:0000256" key="6">
    <source>
        <dbReference type="ARBA" id="ARBA00023136"/>
    </source>
</evidence>
<dbReference type="STRING" id="1218492.JG30_14280"/>
<feature type="domain" description="ABC transmembrane type-1" evidence="8">
    <location>
        <begin position="70"/>
        <end position="255"/>
    </location>
</feature>
<evidence type="ECO:0000256" key="7">
    <source>
        <dbReference type="RuleBase" id="RU363032"/>
    </source>
</evidence>
<dbReference type="Gene3D" id="1.10.3720.10">
    <property type="entry name" value="MetI-like"/>
    <property type="match status" value="1"/>
</dbReference>
<keyword evidence="5 7" id="KW-1133">Transmembrane helix</keyword>
<dbReference type="EMBL" id="JXJQ01000010">
    <property type="protein sequence ID" value="KJY60739.1"/>
    <property type="molecule type" value="Genomic_DNA"/>
</dbReference>
<dbReference type="InterPro" id="IPR035906">
    <property type="entry name" value="MetI-like_sf"/>
</dbReference>
<proteinExistence type="inferred from homology"/>
<dbReference type="PANTHER" id="PTHR30043:SF8">
    <property type="entry name" value="ABC TRANSPORTER, PERMEASE PROTEIN CC0363, PUTATIVE-RELATED"/>
    <property type="match status" value="1"/>
</dbReference>
<dbReference type="RefSeq" id="WP_245626309.1">
    <property type="nucleotide sequence ID" value="NZ_JAMBKK010000003.1"/>
</dbReference>
<dbReference type="GO" id="GO:0005886">
    <property type="term" value="C:plasma membrane"/>
    <property type="evidence" value="ECO:0007669"/>
    <property type="project" value="UniProtKB-SubCell"/>
</dbReference>
<keyword evidence="3 7" id="KW-0813">Transport</keyword>
<evidence type="ECO:0000256" key="3">
    <source>
        <dbReference type="ARBA" id="ARBA00022448"/>
    </source>
</evidence>
<comment type="caution">
    <text evidence="9">The sequence shown here is derived from an EMBL/GenBank/DDBJ whole genome shotgun (WGS) entry which is preliminary data.</text>
</comment>
<protein>
    <submittedName>
        <fullName evidence="9">Phosphonate ABC transporter, permease protein PhnE</fullName>
    </submittedName>
</protein>
<organism evidence="9 10">
    <name type="scientific">Bombilactobacillus mellifer</name>
    <dbReference type="NCBI Taxonomy" id="1218492"/>
    <lineage>
        <taxon>Bacteria</taxon>
        <taxon>Bacillati</taxon>
        <taxon>Bacillota</taxon>
        <taxon>Bacilli</taxon>
        <taxon>Lactobacillales</taxon>
        <taxon>Lactobacillaceae</taxon>
        <taxon>Bombilactobacillus</taxon>
    </lineage>
</organism>
<dbReference type="Proteomes" id="UP000033558">
    <property type="component" value="Unassembled WGS sequence"/>
</dbReference>
<gene>
    <name evidence="9" type="primary">phnE</name>
    <name evidence="9" type="ORF">JG30_14280</name>
</gene>
<dbReference type="PATRIC" id="fig|1218492.5.peg.1480"/>
<name>A0A0F4LR06_9LACO</name>
<evidence type="ECO:0000313" key="10">
    <source>
        <dbReference type="Proteomes" id="UP000033558"/>
    </source>
</evidence>
<dbReference type="GO" id="GO:0030313">
    <property type="term" value="C:cell envelope"/>
    <property type="evidence" value="ECO:0007669"/>
    <property type="project" value="UniProtKB-SubCell"/>
</dbReference>
<dbReference type="InterPro" id="IPR005769">
    <property type="entry name" value="PhnE/PtxC"/>
</dbReference>
<evidence type="ECO:0000256" key="5">
    <source>
        <dbReference type="ARBA" id="ARBA00022989"/>
    </source>
</evidence>
<feature type="transmembrane region" description="Helical" evidence="7">
    <location>
        <begin position="137"/>
        <end position="157"/>
    </location>
</feature>
<dbReference type="NCBIfam" id="TIGR01097">
    <property type="entry name" value="PhnE"/>
    <property type="match status" value="1"/>
</dbReference>
<keyword evidence="4 7" id="KW-0812">Transmembrane</keyword>
<dbReference type="HOGENOM" id="CLU_064254_1_2_9"/>
<dbReference type="Pfam" id="PF00528">
    <property type="entry name" value="BPD_transp_1"/>
    <property type="match status" value="1"/>
</dbReference>
<dbReference type="PROSITE" id="PS50928">
    <property type="entry name" value="ABC_TM1"/>
    <property type="match status" value="1"/>
</dbReference>
<evidence type="ECO:0000256" key="1">
    <source>
        <dbReference type="ARBA" id="ARBA00004141"/>
    </source>
</evidence>
<keyword evidence="6 7" id="KW-0472">Membrane</keyword>
<comment type="similarity">
    <text evidence="7">Belongs to the binding-protein-dependent transport system permease family.</text>
</comment>
<evidence type="ECO:0000256" key="2">
    <source>
        <dbReference type="ARBA" id="ARBA00004196"/>
    </source>
</evidence>
<sequence>MKQKNSKHLSAVFFWLLVIVLIYWWSFQSLDFTGVKSSAGQVLNAMIHGLIHPDWQYVYDGSGEDLLSLILQTLAIAFLGTFSSAVLSLPFAFWAARGPHERHRHLRSTTGKFVIILIRTFPEIVLAIMFIKAVGPGSFAGVLAVSIHSIGMLGKLFSEALENMDYRASEALISVGANQPQTLVMATLPTILPEFLSYTLYQFEIAVRSASILGMVGAGGIGTPLLFAIQTRSWQRMGIILIGIIIMVTLIDLLSGTLRKRLV</sequence>
<dbReference type="CDD" id="cd06261">
    <property type="entry name" value="TM_PBP2"/>
    <property type="match status" value="1"/>
</dbReference>
<evidence type="ECO:0000313" key="9">
    <source>
        <dbReference type="EMBL" id="KJY60739.1"/>
    </source>
</evidence>
<evidence type="ECO:0000259" key="8">
    <source>
        <dbReference type="PROSITE" id="PS50928"/>
    </source>
</evidence>
<dbReference type="AlphaFoldDB" id="A0A0F4LR06"/>
<feature type="transmembrane region" description="Helical" evidence="7">
    <location>
        <begin position="9"/>
        <end position="27"/>
    </location>
</feature>
<feature type="transmembrane region" description="Helical" evidence="7">
    <location>
        <begin position="69"/>
        <end position="93"/>
    </location>
</feature>
<keyword evidence="10" id="KW-1185">Reference proteome</keyword>
<reference evidence="9 10" key="1">
    <citation type="submission" date="2015-01" db="EMBL/GenBank/DDBJ databases">
        <title>Comparative genomics of the lactic acid bacteria isolated from the honey bee gut.</title>
        <authorList>
            <person name="Ellegaard K.M."/>
            <person name="Tamarit D."/>
            <person name="Javelind E."/>
            <person name="Olofsson T."/>
            <person name="Andersson S.G."/>
            <person name="Vasquez A."/>
        </authorList>
    </citation>
    <scope>NUCLEOTIDE SEQUENCE [LARGE SCALE GENOMIC DNA]</scope>
    <source>
        <strain evidence="9 10">Bin4</strain>
    </source>
</reference>
<feature type="transmembrane region" description="Helical" evidence="7">
    <location>
        <begin position="205"/>
        <end position="228"/>
    </location>
</feature>
<dbReference type="InterPro" id="IPR000515">
    <property type="entry name" value="MetI-like"/>
</dbReference>
<evidence type="ECO:0000256" key="4">
    <source>
        <dbReference type="ARBA" id="ARBA00022692"/>
    </source>
</evidence>
<feature type="transmembrane region" description="Helical" evidence="7">
    <location>
        <begin position="234"/>
        <end position="254"/>
    </location>
</feature>
<comment type="subcellular location">
    <subcellularLocation>
        <location evidence="2">Cell envelope</location>
    </subcellularLocation>
    <subcellularLocation>
        <location evidence="7">Cell membrane</location>
        <topology evidence="7">Multi-pass membrane protein</topology>
    </subcellularLocation>
    <subcellularLocation>
        <location evidence="1">Membrane</location>
        <topology evidence="1">Multi-pass membrane protein</topology>
    </subcellularLocation>
</comment>
<dbReference type="GO" id="GO:0015416">
    <property type="term" value="F:ABC-type phosphonate transporter activity"/>
    <property type="evidence" value="ECO:0007669"/>
    <property type="project" value="InterPro"/>
</dbReference>
<accession>A0A0F4LR06</accession>